<evidence type="ECO:0000256" key="2">
    <source>
        <dbReference type="ARBA" id="ARBA00022676"/>
    </source>
</evidence>
<accession>A0A2M9CBR4</accession>
<comment type="caution">
    <text evidence="5">The sequence shown here is derived from an EMBL/GenBank/DDBJ whole genome shotgun (WGS) entry which is preliminary data.</text>
</comment>
<evidence type="ECO:0000313" key="5">
    <source>
        <dbReference type="EMBL" id="PJJ68251.1"/>
    </source>
</evidence>
<name>A0A2M9CBR4_9FLAO</name>
<dbReference type="InterPro" id="IPR029044">
    <property type="entry name" value="Nucleotide-diphossugar_trans"/>
</dbReference>
<dbReference type="PANTHER" id="PTHR43179:SF12">
    <property type="entry name" value="GALACTOFURANOSYLTRANSFERASE GLFT2"/>
    <property type="match status" value="1"/>
</dbReference>
<dbReference type="Pfam" id="PF00535">
    <property type="entry name" value="Glycos_transf_2"/>
    <property type="match status" value="1"/>
</dbReference>
<dbReference type="Proteomes" id="UP000228740">
    <property type="component" value="Unassembled WGS sequence"/>
</dbReference>
<evidence type="ECO:0000256" key="3">
    <source>
        <dbReference type="ARBA" id="ARBA00022679"/>
    </source>
</evidence>
<sequence>MQDLAIIILNYNSFDDTSREVSKLLDEGCIEKSIYIVDNNSDDKDRITQFSLQNKINYIISNKNGGYAYGNNLAIRQAISDGKKYFLLLNPDIDISISSIEGLYNDLQNQPEVGVIGPRICYRNNSGKIYSDGGLLFPERGFMGGHVNFNIDTSEVQMPSYNYNIDYVDGSAIMFRKEVLDDIGFMNERFFMYYEESEWCLRVKQKSNWKLAVNTTILAFNTYSDKGSFYEYYMTRNRFWLCRMYNGNIKFVKKERWKLAKNAFKNKQYSLAKAYFKGIYNGLYSKL</sequence>
<dbReference type="RefSeq" id="WP_100376883.1">
    <property type="nucleotide sequence ID" value="NZ_PGFD01000001.1"/>
</dbReference>
<dbReference type="Gene3D" id="3.90.550.10">
    <property type="entry name" value="Spore Coat Polysaccharide Biosynthesis Protein SpsA, Chain A"/>
    <property type="match status" value="1"/>
</dbReference>
<reference evidence="5 6" key="1">
    <citation type="submission" date="2017-11" db="EMBL/GenBank/DDBJ databases">
        <title>Genomic Encyclopedia of Archaeal and Bacterial Type Strains, Phase II (KMG-II): From Individual Species to Whole Genera.</title>
        <authorList>
            <person name="Goeker M."/>
        </authorList>
    </citation>
    <scope>NUCLEOTIDE SEQUENCE [LARGE SCALE GENOMIC DNA]</scope>
    <source>
        <strain evidence="5 6">DSM 27617</strain>
    </source>
</reference>
<dbReference type="InterPro" id="IPR001173">
    <property type="entry name" value="Glyco_trans_2-like"/>
</dbReference>
<feature type="domain" description="Glycosyltransferase 2-like" evidence="4">
    <location>
        <begin position="6"/>
        <end position="183"/>
    </location>
</feature>
<dbReference type="SUPFAM" id="SSF53448">
    <property type="entry name" value="Nucleotide-diphospho-sugar transferases"/>
    <property type="match status" value="1"/>
</dbReference>
<dbReference type="GO" id="GO:0016757">
    <property type="term" value="F:glycosyltransferase activity"/>
    <property type="evidence" value="ECO:0007669"/>
    <property type="project" value="UniProtKB-KW"/>
</dbReference>
<comment type="similarity">
    <text evidence="1">Belongs to the glycosyltransferase 2 family.</text>
</comment>
<dbReference type="PANTHER" id="PTHR43179">
    <property type="entry name" value="RHAMNOSYLTRANSFERASE WBBL"/>
    <property type="match status" value="1"/>
</dbReference>
<evidence type="ECO:0000259" key="4">
    <source>
        <dbReference type="Pfam" id="PF00535"/>
    </source>
</evidence>
<evidence type="ECO:0000313" key="6">
    <source>
        <dbReference type="Proteomes" id="UP000228740"/>
    </source>
</evidence>
<gene>
    <name evidence="5" type="ORF">CLV73_2288</name>
</gene>
<keyword evidence="2" id="KW-0328">Glycosyltransferase</keyword>
<dbReference type="OrthoDB" id="9771846at2"/>
<dbReference type="EMBL" id="PGFD01000001">
    <property type="protein sequence ID" value="PJJ68251.1"/>
    <property type="molecule type" value="Genomic_DNA"/>
</dbReference>
<keyword evidence="3" id="KW-0808">Transferase</keyword>
<dbReference type="AlphaFoldDB" id="A0A2M9CBR4"/>
<protein>
    <recommendedName>
        <fullName evidence="4">Glycosyltransferase 2-like domain-containing protein</fullName>
    </recommendedName>
</protein>
<organism evidence="5 6">
    <name type="scientific">Chryseobacterium geocarposphaerae</name>
    <dbReference type="NCBI Taxonomy" id="1416776"/>
    <lineage>
        <taxon>Bacteria</taxon>
        <taxon>Pseudomonadati</taxon>
        <taxon>Bacteroidota</taxon>
        <taxon>Flavobacteriia</taxon>
        <taxon>Flavobacteriales</taxon>
        <taxon>Weeksellaceae</taxon>
        <taxon>Chryseobacterium group</taxon>
        <taxon>Chryseobacterium</taxon>
    </lineage>
</organism>
<proteinExistence type="inferred from homology"/>
<dbReference type="CDD" id="cd04186">
    <property type="entry name" value="GT_2_like_c"/>
    <property type="match status" value="1"/>
</dbReference>
<keyword evidence="6" id="KW-1185">Reference proteome</keyword>
<evidence type="ECO:0000256" key="1">
    <source>
        <dbReference type="ARBA" id="ARBA00006739"/>
    </source>
</evidence>